<dbReference type="Pfam" id="PF05258">
    <property type="entry name" value="DciA"/>
    <property type="match status" value="1"/>
</dbReference>
<reference evidence="2 3" key="1">
    <citation type="submission" date="2016-08" db="EMBL/GenBank/DDBJ databases">
        <authorList>
            <person name="Seilhamer J.J."/>
        </authorList>
    </citation>
    <scope>NUCLEOTIDE SEQUENCE [LARGE SCALE GENOMIC DNA]</scope>
    <source>
        <strain evidence="2 3">PH27A</strain>
    </source>
</reference>
<name>A0A1E2V768_9GAMM</name>
<feature type="compositionally biased region" description="Pro residues" evidence="1">
    <location>
        <begin position="103"/>
        <end position="113"/>
    </location>
</feature>
<evidence type="ECO:0000313" key="3">
    <source>
        <dbReference type="Proteomes" id="UP000094291"/>
    </source>
</evidence>
<dbReference type="AlphaFoldDB" id="A0A1E2V768"/>
<dbReference type="RefSeq" id="WP_068997253.1">
    <property type="nucleotide sequence ID" value="NZ_MDTQ01000001.1"/>
</dbReference>
<gene>
    <name evidence="2" type="ORF">BFW38_04115</name>
</gene>
<dbReference type="InterPro" id="IPR007922">
    <property type="entry name" value="DciA-like"/>
</dbReference>
<dbReference type="OrthoDB" id="6118961at2"/>
<evidence type="ECO:0000313" key="2">
    <source>
        <dbReference type="EMBL" id="ODC02858.1"/>
    </source>
</evidence>
<dbReference type="Proteomes" id="UP000094291">
    <property type="component" value="Unassembled WGS sequence"/>
</dbReference>
<sequence>MSIRARAGRTKSLRDVINKESSRWQLIFKKAEQLQHVETIIKRHLPPHMVEHCRLSAFADGQITLLVDSAQHATHLRFLKPQLLSAIRRDLPEVEQLTTRVRPLPPPPPPTPGPRELADHTRSVLKDCAQAVEDPVIRDMLDSLSKQ</sequence>
<evidence type="ECO:0008006" key="4">
    <source>
        <dbReference type="Google" id="ProtNLM"/>
    </source>
</evidence>
<feature type="region of interest" description="Disordered" evidence="1">
    <location>
        <begin position="96"/>
        <end position="119"/>
    </location>
</feature>
<comment type="caution">
    <text evidence="2">The sequence shown here is derived from an EMBL/GenBank/DDBJ whole genome shotgun (WGS) entry which is preliminary data.</text>
</comment>
<accession>A0A1E2V768</accession>
<protein>
    <recommendedName>
        <fullName evidence="4">DUF721 domain-containing protein</fullName>
    </recommendedName>
</protein>
<proteinExistence type="predicted"/>
<organism evidence="2 3">
    <name type="scientific">Terasakiispira papahanaumokuakeensis</name>
    <dbReference type="NCBI Taxonomy" id="197479"/>
    <lineage>
        <taxon>Bacteria</taxon>
        <taxon>Pseudomonadati</taxon>
        <taxon>Pseudomonadota</taxon>
        <taxon>Gammaproteobacteria</taxon>
        <taxon>Oceanospirillales</taxon>
        <taxon>Terasakiispira</taxon>
    </lineage>
</organism>
<evidence type="ECO:0000256" key="1">
    <source>
        <dbReference type="SAM" id="MobiDB-lite"/>
    </source>
</evidence>
<dbReference type="EMBL" id="MDTQ01000001">
    <property type="protein sequence ID" value="ODC02858.1"/>
    <property type="molecule type" value="Genomic_DNA"/>
</dbReference>
<keyword evidence="3" id="KW-1185">Reference proteome</keyword>